<dbReference type="InterPro" id="IPR003489">
    <property type="entry name" value="RHF/RaiA"/>
</dbReference>
<dbReference type="InterPro" id="IPR036567">
    <property type="entry name" value="RHF-like"/>
</dbReference>
<evidence type="ECO:0000313" key="5">
    <source>
        <dbReference type="Proteomes" id="UP000659630"/>
    </source>
</evidence>
<organism evidence="4 5">
    <name type="scientific">Anaerofilum hominis</name>
    <dbReference type="NCBI Taxonomy" id="2763016"/>
    <lineage>
        <taxon>Bacteria</taxon>
        <taxon>Bacillati</taxon>
        <taxon>Bacillota</taxon>
        <taxon>Clostridia</taxon>
        <taxon>Eubacteriales</taxon>
        <taxon>Oscillospiraceae</taxon>
        <taxon>Anaerofilum</taxon>
    </lineage>
</organism>
<dbReference type="HAMAP" id="MF_00839">
    <property type="entry name" value="HPF"/>
    <property type="match status" value="1"/>
</dbReference>
<dbReference type="RefSeq" id="WP_186888392.1">
    <property type="nucleotide sequence ID" value="NZ_JACONZ010000004.1"/>
</dbReference>
<comment type="subunit">
    <text evidence="2">Interacts with 100S ribosomes.</text>
</comment>
<comment type="similarity">
    <text evidence="2">Belongs to the HPF/YfiA ribosome-associated protein family. Long HPF subfamily.</text>
</comment>
<comment type="function">
    <text evidence="2">Required for dimerization of active 70S ribosomes into 100S ribosomes in stationary phase; 100S ribosomes are translationally inactive and sometimes present during exponential growth.</text>
</comment>
<evidence type="ECO:0000256" key="2">
    <source>
        <dbReference type="HAMAP-Rule" id="MF_00839"/>
    </source>
</evidence>
<feature type="domain" description="Sigma 54 modulation/S30EA ribosomal protein C-terminal" evidence="3">
    <location>
        <begin position="112"/>
        <end position="167"/>
    </location>
</feature>
<keyword evidence="2" id="KW-0963">Cytoplasm</keyword>
<dbReference type="GO" id="GO:0022627">
    <property type="term" value="C:cytosolic small ribosomal subunit"/>
    <property type="evidence" value="ECO:0007669"/>
    <property type="project" value="TreeGrafter"/>
</dbReference>
<dbReference type="SUPFAM" id="SSF69754">
    <property type="entry name" value="Ribosome binding protein Y (YfiA homologue)"/>
    <property type="match status" value="1"/>
</dbReference>
<accession>A0A923IAC7</accession>
<dbReference type="Gene3D" id="3.30.505.50">
    <property type="entry name" value="Sigma 54 modulation/S30EA ribosomal protein, C-terminal domain"/>
    <property type="match status" value="1"/>
</dbReference>
<dbReference type="EMBL" id="JACONZ010000004">
    <property type="protein sequence ID" value="MBC5582029.1"/>
    <property type="molecule type" value="Genomic_DNA"/>
</dbReference>
<reference evidence="4" key="1">
    <citation type="submission" date="2020-08" db="EMBL/GenBank/DDBJ databases">
        <title>Genome public.</title>
        <authorList>
            <person name="Liu C."/>
            <person name="Sun Q."/>
        </authorList>
    </citation>
    <scope>NUCLEOTIDE SEQUENCE</scope>
    <source>
        <strain evidence="4">BX8</strain>
    </source>
</reference>
<dbReference type="CDD" id="cd00552">
    <property type="entry name" value="RaiA"/>
    <property type="match status" value="1"/>
</dbReference>
<evidence type="ECO:0000313" key="4">
    <source>
        <dbReference type="EMBL" id="MBC5582029.1"/>
    </source>
</evidence>
<dbReference type="Pfam" id="PF16321">
    <property type="entry name" value="Ribosom_S30AE_C"/>
    <property type="match status" value="1"/>
</dbReference>
<dbReference type="InterPro" id="IPR034694">
    <property type="entry name" value="HPF_long/plastid"/>
</dbReference>
<sequence length="172" mass="19683">MKISTTGRKVSLKPAFIERADKRLSKLDKFFSDEAAAQVTVTVEKDWQTVEITVRDKGFVARAEKSADNMEDALDAAVEILTKQIVKNRKRLETKLYKAAFDDYAGIEQEEESFAVVREKHFYVKPASVDEAILQMNLIGHSFFLFRNVDSDEINVVYRRKNGTYGLLIPKE</sequence>
<dbReference type="Proteomes" id="UP000659630">
    <property type="component" value="Unassembled WGS sequence"/>
</dbReference>
<evidence type="ECO:0000256" key="1">
    <source>
        <dbReference type="ARBA" id="ARBA00022845"/>
    </source>
</evidence>
<dbReference type="AlphaFoldDB" id="A0A923IAC7"/>
<dbReference type="GO" id="GO:0043024">
    <property type="term" value="F:ribosomal small subunit binding"/>
    <property type="evidence" value="ECO:0007669"/>
    <property type="project" value="TreeGrafter"/>
</dbReference>
<name>A0A923IAC7_9FIRM</name>
<dbReference type="NCBIfam" id="TIGR00741">
    <property type="entry name" value="yfiA"/>
    <property type="match status" value="1"/>
</dbReference>
<keyword evidence="1 2" id="KW-0810">Translation regulation</keyword>
<dbReference type="PANTHER" id="PTHR33231">
    <property type="entry name" value="30S RIBOSOMAL PROTEIN"/>
    <property type="match status" value="1"/>
</dbReference>
<comment type="caution">
    <text evidence="4">The sequence shown here is derived from an EMBL/GenBank/DDBJ whole genome shotgun (WGS) entry which is preliminary data.</text>
</comment>
<gene>
    <name evidence="4" type="primary">raiA</name>
    <name evidence="2" type="synonym">hpf</name>
    <name evidence="4" type="ORF">H8S23_10980</name>
</gene>
<dbReference type="Pfam" id="PF02482">
    <property type="entry name" value="Ribosomal_S30AE"/>
    <property type="match status" value="1"/>
</dbReference>
<dbReference type="PANTHER" id="PTHR33231:SF1">
    <property type="entry name" value="30S RIBOSOMAL PROTEIN"/>
    <property type="match status" value="1"/>
</dbReference>
<dbReference type="InterPro" id="IPR050574">
    <property type="entry name" value="HPF/YfiA_ribosome-assoc"/>
</dbReference>
<dbReference type="InterPro" id="IPR038416">
    <property type="entry name" value="Ribosom_S30AE_C_sf"/>
</dbReference>
<proteinExistence type="inferred from homology"/>
<protein>
    <recommendedName>
        <fullName evidence="2">Ribosome hibernation promoting factor</fullName>
        <shortName evidence="2">HPF</shortName>
    </recommendedName>
</protein>
<evidence type="ECO:0000259" key="3">
    <source>
        <dbReference type="Pfam" id="PF16321"/>
    </source>
</evidence>
<comment type="subcellular location">
    <subcellularLocation>
        <location evidence="2">Cytoplasm</location>
    </subcellularLocation>
</comment>
<dbReference type="InterPro" id="IPR032528">
    <property type="entry name" value="Ribosom_S30AE_C"/>
</dbReference>
<dbReference type="Gene3D" id="3.30.160.100">
    <property type="entry name" value="Ribosome hibernation promotion factor-like"/>
    <property type="match status" value="1"/>
</dbReference>
<keyword evidence="5" id="KW-1185">Reference proteome</keyword>
<dbReference type="GO" id="GO:0045900">
    <property type="term" value="P:negative regulation of translational elongation"/>
    <property type="evidence" value="ECO:0007669"/>
    <property type="project" value="TreeGrafter"/>
</dbReference>